<organism evidence="1 2">
    <name type="scientific">Parelaphostrongylus tenuis</name>
    <name type="common">Meningeal worm</name>
    <dbReference type="NCBI Taxonomy" id="148309"/>
    <lineage>
        <taxon>Eukaryota</taxon>
        <taxon>Metazoa</taxon>
        <taxon>Ecdysozoa</taxon>
        <taxon>Nematoda</taxon>
        <taxon>Chromadorea</taxon>
        <taxon>Rhabditida</taxon>
        <taxon>Rhabditina</taxon>
        <taxon>Rhabditomorpha</taxon>
        <taxon>Strongyloidea</taxon>
        <taxon>Metastrongylidae</taxon>
        <taxon>Parelaphostrongylus</taxon>
    </lineage>
</organism>
<gene>
    <name evidence="1" type="ORF">KIN20_027296</name>
</gene>
<dbReference type="AlphaFoldDB" id="A0AAD5WDS2"/>
<name>A0AAD5WDS2_PARTN</name>
<comment type="caution">
    <text evidence="1">The sequence shown here is derived from an EMBL/GenBank/DDBJ whole genome shotgun (WGS) entry which is preliminary data.</text>
</comment>
<keyword evidence="2" id="KW-1185">Reference proteome</keyword>
<dbReference type="Proteomes" id="UP001196413">
    <property type="component" value="Unassembled WGS sequence"/>
</dbReference>
<evidence type="ECO:0008006" key="3">
    <source>
        <dbReference type="Google" id="ProtNLM"/>
    </source>
</evidence>
<evidence type="ECO:0000313" key="2">
    <source>
        <dbReference type="Proteomes" id="UP001196413"/>
    </source>
</evidence>
<evidence type="ECO:0000313" key="1">
    <source>
        <dbReference type="EMBL" id="KAJ1366604.1"/>
    </source>
</evidence>
<protein>
    <recommendedName>
        <fullName evidence="3">Mos1 transposase HTH domain-containing protein</fullName>
    </recommendedName>
</protein>
<sequence>MVGTSSNFDAERWFQRFNARGLDLKDNPRSERPTELNTLIYNYEKIDQLRWERRRQVDREAGIEATEEDSTLTTQKLATDFDCDHATGSRILKSAHGDVFNNRLALTPRRIRTKCIIAADGCLKVKRMQTFLKHLENSE</sequence>
<accession>A0AAD5WDS2</accession>
<dbReference type="EMBL" id="JAHQIW010005589">
    <property type="protein sequence ID" value="KAJ1366604.1"/>
    <property type="molecule type" value="Genomic_DNA"/>
</dbReference>
<reference evidence="1" key="1">
    <citation type="submission" date="2021-06" db="EMBL/GenBank/DDBJ databases">
        <title>Parelaphostrongylus tenuis whole genome reference sequence.</title>
        <authorList>
            <person name="Garwood T.J."/>
            <person name="Larsen P.A."/>
            <person name="Fountain-Jones N.M."/>
            <person name="Garbe J.R."/>
            <person name="Macchietto M.G."/>
            <person name="Kania S.A."/>
            <person name="Gerhold R.W."/>
            <person name="Richards J.E."/>
            <person name="Wolf T.M."/>
        </authorList>
    </citation>
    <scope>NUCLEOTIDE SEQUENCE</scope>
    <source>
        <strain evidence="1">MNPRO001-30</strain>
        <tissue evidence="1">Meninges</tissue>
    </source>
</reference>
<proteinExistence type="predicted"/>